<evidence type="ECO:0000259" key="1">
    <source>
        <dbReference type="Pfam" id="PF13360"/>
    </source>
</evidence>
<name>A0ABZ2PRG5_9NOCA</name>
<gene>
    <name evidence="2" type="ORF">WDS16_04010</name>
</gene>
<dbReference type="InterPro" id="IPR002372">
    <property type="entry name" value="PQQ_rpt_dom"/>
</dbReference>
<dbReference type="EMBL" id="CP147846">
    <property type="protein sequence ID" value="WXG69728.1"/>
    <property type="molecule type" value="Genomic_DNA"/>
</dbReference>
<protein>
    <submittedName>
        <fullName evidence="2">PQQ-binding-like beta-propeller repeat protein</fullName>
    </submittedName>
</protein>
<dbReference type="Proteomes" id="UP001432000">
    <property type="component" value="Chromosome"/>
</dbReference>
<dbReference type="InterPro" id="IPR015943">
    <property type="entry name" value="WD40/YVTN_repeat-like_dom_sf"/>
</dbReference>
<dbReference type="PANTHER" id="PTHR34512:SF30">
    <property type="entry name" value="OUTER MEMBRANE PROTEIN ASSEMBLY FACTOR BAMB"/>
    <property type="match status" value="1"/>
</dbReference>
<dbReference type="InterPro" id="IPR011047">
    <property type="entry name" value="Quinoprotein_ADH-like_sf"/>
</dbReference>
<dbReference type="Pfam" id="PF13360">
    <property type="entry name" value="PQQ_2"/>
    <property type="match status" value="1"/>
</dbReference>
<evidence type="ECO:0000313" key="3">
    <source>
        <dbReference type="Proteomes" id="UP001432000"/>
    </source>
</evidence>
<proteinExistence type="predicted"/>
<keyword evidence="3" id="KW-1185">Reference proteome</keyword>
<sequence length="461" mass="48405">MKPSAQRAIAGAVAVVTVSAAAVVLMQDRSTTIKRITDASPAAPGVAWVTEVSASGIDGATFSDPRTGSMYPWGPGSIRIDDMLLTLAVAPDGDGMNSDAVMVAVETASGAVMWTSPAFELASCAEQPLDGMLVCYRPSYGEQPGLVTFDLSTGASNTIETAPEIVAATVANDRLYIAEGDLEGADVTLHRGTLDDYDADWSTPIAVSAGWEDQYADRLMVGPEVGSFDVGGSFATFDAQTGEEIWSTDILDDCMIAQYRTAGDLAVASDFDCDASSSATTGSTALNRSGEELATYSGPAEHYLSIDEPADLSIPIVLGDTAFDRTTGQELWRNDLLVFDDTGDEYNEPRTRGTLVALVGDVGILRFDDNTVGIDLRTGGQLWTSAETWSLMAHDRDSVVAYSDGALVALDSHTGHQLWSAEFAKMTGDPGTSFETYVGGGGGTYILQSGSTLAELSPLPS</sequence>
<reference evidence="2 3" key="1">
    <citation type="submission" date="2024-03" db="EMBL/GenBank/DDBJ databases">
        <title>Natural products discovery in diverse microorganisms through a two-stage MS feature dereplication strategy.</title>
        <authorList>
            <person name="Zhang R."/>
        </authorList>
    </citation>
    <scope>NUCLEOTIDE SEQUENCE [LARGE SCALE GENOMIC DNA]</scope>
    <source>
        <strain evidence="2 3">18930</strain>
    </source>
</reference>
<feature type="domain" description="Pyrrolo-quinoline quinone repeat" evidence="1">
    <location>
        <begin position="321"/>
        <end position="457"/>
    </location>
</feature>
<dbReference type="PANTHER" id="PTHR34512">
    <property type="entry name" value="CELL SURFACE PROTEIN"/>
    <property type="match status" value="1"/>
</dbReference>
<organism evidence="2 3">
    <name type="scientific">Rhodococcus sovatensis</name>
    <dbReference type="NCBI Taxonomy" id="1805840"/>
    <lineage>
        <taxon>Bacteria</taxon>
        <taxon>Bacillati</taxon>
        <taxon>Actinomycetota</taxon>
        <taxon>Actinomycetes</taxon>
        <taxon>Mycobacteriales</taxon>
        <taxon>Nocardiaceae</taxon>
        <taxon>Rhodococcus</taxon>
    </lineage>
</organism>
<evidence type="ECO:0000313" key="2">
    <source>
        <dbReference type="EMBL" id="WXG69728.1"/>
    </source>
</evidence>
<dbReference type="Gene3D" id="2.130.10.10">
    <property type="entry name" value="YVTN repeat-like/Quinoprotein amine dehydrogenase"/>
    <property type="match status" value="1"/>
</dbReference>
<dbReference type="SUPFAM" id="SSF50998">
    <property type="entry name" value="Quinoprotein alcohol dehydrogenase-like"/>
    <property type="match status" value="2"/>
</dbReference>
<dbReference type="RefSeq" id="WP_338890684.1">
    <property type="nucleotide sequence ID" value="NZ_CP147846.1"/>
</dbReference>
<accession>A0ABZ2PRG5</accession>